<keyword evidence="8" id="KW-1185">Reference proteome</keyword>
<keyword evidence="5" id="KW-0472">Membrane</keyword>
<dbReference type="InterPro" id="IPR013083">
    <property type="entry name" value="Znf_RING/FYVE/PHD"/>
</dbReference>
<proteinExistence type="predicted"/>
<keyword evidence="3" id="KW-0862">Zinc</keyword>
<dbReference type="Gene3D" id="3.30.40.10">
    <property type="entry name" value="Zinc/RING finger domain, C3HC4 (zinc finger)"/>
    <property type="match status" value="1"/>
</dbReference>
<dbReference type="GO" id="GO:0016567">
    <property type="term" value="P:protein ubiquitination"/>
    <property type="evidence" value="ECO:0007669"/>
    <property type="project" value="TreeGrafter"/>
</dbReference>
<comment type="caution">
    <text evidence="7">The sequence shown here is derived from an EMBL/GenBank/DDBJ whole genome shotgun (WGS) entry which is preliminary data.</text>
</comment>
<feature type="domain" description="RING-type" evidence="6">
    <location>
        <begin position="25"/>
        <end position="72"/>
    </location>
</feature>
<keyword evidence="1" id="KW-0479">Metal-binding</keyword>
<accession>A0A9W8CAX5</accession>
<dbReference type="InterPro" id="IPR017907">
    <property type="entry name" value="Znf_RING_CS"/>
</dbReference>
<keyword evidence="2 4" id="KW-0863">Zinc-finger</keyword>
<keyword evidence="5" id="KW-1133">Transmembrane helix</keyword>
<evidence type="ECO:0000256" key="5">
    <source>
        <dbReference type="SAM" id="Phobius"/>
    </source>
</evidence>
<dbReference type="GO" id="GO:0061630">
    <property type="term" value="F:ubiquitin protein ligase activity"/>
    <property type="evidence" value="ECO:0007669"/>
    <property type="project" value="TreeGrafter"/>
</dbReference>
<dbReference type="InterPro" id="IPR027370">
    <property type="entry name" value="Znf-RING_euk"/>
</dbReference>
<evidence type="ECO:0000256" key="1">
    <source>
        <dbReference type="ARBA" id="ARBA00022723"/>
    </source>
</evidence>
<dbReference type="SUPFAM" id="SSF57850">
    <property type="entry name" value="RING/U-box"/>
    <property type="match status" value="1"/>
</dbReference>
<feature type="non-terminal residue" evidence="7">
    <location>
        <position position="1"/>
    </location>
</feature>
<evidence type="ECO:0000313" key="8">
    <source>
        <dbReference type="Proteomes" id="UP001059041"/>
    </source>
</evidence>
<evidence type="ECO:0000256" key="2">
    <source>
        <dbReference type="ARBA" id="ARBA00022771"/>
    </source>
</evidence>
<sequence length="189" mass="20796">EPDSNDICDPQKPGLDDEETPDLECVVCFCQFNNVFNTPKVLQCKHTFCLECLARMNVKSAQPNTLQCPLCRAYTPLPDLGLPKLANDSTVLSYLPATMQQVYSIRFNRSKGKLQVKRAPSSQPAVPRTISQTLDVGIPIGAQQDGNRERSLLITVLRTPMCKACIMSVVAILAVTATIAILFQVNKKS</sequence>
<dbReference type="GO" id="GO:0008270">
    <property type="term" value="F:zinc ion binding"/>
    <property type="evidence" value="ECO:0007669"/>
    <property type="project" value="UniProtKB-KW"/>
</dbReference>
<dbReference type="PANTHER" id="PTHR22791:SF30">
    <property type="entry name" value="RING FINGER PROTEIN 223-LIKE"/>
    <property type="match status" value="1"/>
</dbReference>
<name>A0A9W8CAX5_TRIRA</name>
<dbReference type="PROSITE" id="PS00518">
    <property type="entry name" value="ZF_RING_1"/>
    <property type="match status" value="1"/>
</dbReference>
<feature type="transmembrane region" description="Helical" evidence="5">
    <location>
        <begin position="166"/>
        <end position="185"/>
    </location>
</feature>
<organism evidence="7 8">
    <name type="scientific">Triplophysa rosa</name>
    <name type="common">Cave loach</name>
    <dbReference type="NCBI Taxonomy" id="992332"/>
    <lineage>
        <taxon>Eukaryota</taxon>
        <taxon>Metazoa</taxon>
        <taxon>Chordata</taxon>
        <taxon>Craniata</taxon>
        <taxon>Vertebrata</taxon>
        <taxon>Euteleostomi</taxon>
        <taxon>Actinopterygii</taxon>
        <taxon>Neopterygii</taxon>
        <taxon>Teleostei</taxon>
        <taxon>Ostariophysi</taxon>
        <taxon>Cypriniformes</taxon>
        <taxon>Nemacheilidae</taxon>
        <taxon>Triplophysa</taxon>
    </lineage>
</organism>
<protein>
    <submittedName>
        <fullName evidence="7">RING finger protein 223-like</fullName>
    </submittedName>
</protein>
<dbReference type="Pfam" id="PF13445">
    <property type="entry name" value="zf-RING_UBOX"/>
    <property type="match status" value="1"/>
</dbReference>
<dbReference type="PANTHER" id="PTHR22791">
    <property type="entry name" value="RING-TYPE DOMAIN-CONTAINING PROTEIN"/>
    <property type="match status" value="1"/>
</dbReference>
<dbReference type="PROSITE" id="PS50089">
    <property type="entry name" value="ZF_RING_2"/>
    <property type="match status" value="1"/>
</dbReference>
<dbReference type="EMBL" id="JAFHDT010000002">
    <property type="protein sequence ID" value="KAI7813072.1"/>
    <property type="molecule type" value="Genomic_DNA"/>
</dbReference>
<evidence type="ECO:0000256" key="3">
    <source>
        <dbReference type="ARBA" id="ARBA00022833"/>
    </source>
</evidence>
<evidence type="ECO:0000256" key="4">
    <source>
        <dbReference type="PROSITE-ProRule" id="PRU00175"/>
    </source>
</evidence>
<dbReference type="SMART" id="SM00184">
    <property type="entry name" value="RING"/>
    <property type="match status" value="1"/>
</dbReference>
<gene>
    <name evidence="7" type="ORF">IRJ41_014351</name>
</gene>
<keyword evidence="5" id="KW-0812">Transmembrane</keyword>
<dbReference type="Proteomes" id="UP001059041">
    <property type="component" value="Linkage Group LG2"/>
</dbReference>
<dbReference type="AlphaFoldDB" id="A0A9W8CAX5"/>
<evidence type="ECO:0000259" key="6">
    <source>
        <dbReference type="PROSITE" id="PS50089"/>
    </source>
</evidence>
<evidence type="ECO:0000313" key="7">
    <source>
        <dbReference type="EMBL" id="KAI7813072.1"/>
    </source>
</evidence>
<dbReference type="InterPro" id="IPR051435">
    <property type="entry name" value="RING_finger_E3_ubiq-ligases"/>
</dbReference>
<dbReference type="InterPro" id="IPR001841">
    <property type="entry name" value="Znf_RING"/>
</dbReference>
<reference evidence="7" key="1">
    <citation type="submission" date="2021-02" db="EMBL/GenBank/DDBJ databases">
        <title>Comparative genomics reveals that relaxation of natural selection precedes convergent phenotypic evolution of cavefish.</title>
        <authorList>
            <person name="Peng Z."/>
        </authorList>
    </citation>
    <scope>NUCLEOTIDE SEQUENCE</scope>
    <source>
        <tissue evidence="7">Muscle</tissue>
    </source>
</reference>